<dbReference type="EMBL" id="JAWDGP010003645">
    <property type="protein sequence ID" value="KAK3772252.1"/>
    <property type="molecule type" value="Genomic_DNA"/>
</dbReference>
<protein>
    <submittedName>
        <fullName evidence="1">Uncharacterized protein</fullName>
    </submittedName>
</protein>
<evidence type="ECO:0000313" key="2">
    <source>
        <dbReference type="Proteomes" id="UP001283361"/>
    </source>
</evidence>
<gene>
    <name evidence="1" type="ORF">RRG08_046837</name>
</gene>
<dbReference type="AlphaFoldDB" id="A0AAE0ZN55"/>
<dbReference type="Proteomes" id="UP001283361">
    <property type="component" value="Unassembled WGS sequence"/>
</dbReference>
<sequence length="90" mass="10198">MCTLVNCKDLVDKNPAPYLFRCENGMVLSENAREQLFPFLPRTSPLAECARIPDVNQAKTMPLTRAEFAERTLEYSSQAMVTQKTIEKVS</sequence>
<proteinExistence type="predicted"/>
<organism evidence="1 2">
    <name type="scientific">Elysia crispata</name>
    <name type="common">lettuce slug</name>
    <dbReference type="NCBI Taxonomy" id="231223"/>
    <lineage>
        <taxon>Eukaryota</taxon>
        <taxon>Metazoa</taxon>
        <taxon>Spiralia</taxon>
        <taxon>Lophotrochozoa</taxon>
        <taxon>Mollusca</taxon>
        <taxon>Gastropoda</taxon>
        <taxon>Heterobranchia</taxon>
        <taxon>Euthyneura</taxon>
        <taxon>Panpulmonata</taxon>
        <taxon>Sacoglossa</taxon>
        <taxon>Placobranchoidea</taxon>
        <taxon>Plakobranchidae</taxon>
        <taxon>Elysia</taxon>
    </lineage>
</organism>
<accession>A0AAE0ZN55</accession>
<keyword evidence="2" id="KW-1185">Reference proteome</keyword>
<name>A0AAE0ZN55_9GAST</name>
<evidence type="ECO:0000313" key="1">
    <source>
        <dbReference type="EMBL" id="KAK3772252.1"/>
    </source>
</evidence>
<reference evidence="1" key="1">
    <citation type="journal article" date="2023" name="G3 (Bethesda)">
        <title>A reference genome for the long-term kleptoplast-retaining sea slug Elysia crispata morphotype clarki.</title>
        <authorList>
            <person name="Eastman K.E."/>
            <person name="Pendleton A.L."/>
            <person name="Shaikh M.A."/>
            <person name="Suttiyut T."/>
            <person name="Ogas R."/>
            <person name="Tomko P."/>
            <person name="Gavelis G."/>
            <person name="Widhalm J.R."/>
            <person name="Wisecaver J.H."/>
        </authorList>
    </citation>
    <scope>NUCLEOTIDE SEQUENCE</scope>
    <source>
        <strain evidence="1">ECLA1</strain>
    </source>
</reference>
<comment type="caution">
    <text evidence="1">The sequence shown here is derived from an EMBL/GenBank/DDBJ whole genome shotgun (WGS) entry which is preliminary data.</text>
</comment>